<protein>
    <recommendedName>
        <fullName evidence="3">Large polyvalent protein associated domain-containing protein</fullName>
    </recommendedName>
</protein>
<name>A0ABN3W921_9ACTN</name>
<evidence type="ECO:0000313" key="2">
    <source>
        <dbReference type="Proteomes" id="UP001500831"/>
    </source>
</evidence>
<evidence type="ECO:0008006" key="3">
    <source>
        <dbReference type="Google" id="ProtNLM"/>
    </source>
</evidence>
<keyword evidence="2" id="KW-1185">Reference proteome</keyword>
<reference evidence="1 2" key="1">
    <citation type="journal article" date="2019" name="Int. J. Syst. Evol. Microbiol.">
        <title>The Global Catalogue of Microorganisms (GCM) 10K type strain sequencing project: providing services to taxonomists for standard genome sequencing and annotation.</title>
        <authorList>
            <consortium name="The Broad Institute Genomics Platform"/>
            <consortium name="The Broad Institute Genome Sequencing Center for Infectious Disease"/>
            <person name="Wu L."/>
            <person name="Ma J."/>
        </authorList>
    </citation>
    <scope>NUCLEOTIDE SEQUENCE [LARGE SCALE GENOMIC DNA]</scope>
    <source>
        <strain evidence="1 2">JCM 6242</strain>
    </source>
</reference>
<comment type="caution">
    <text evidence="1">The sequence shown here is derived from an EMBL/GenBank/DDBJ whole genome shotgun (WGS) entry which is preliminary data.</text>
</comment>
<evidence type="ECO:0000313" key="1">
    <source>
        <dbReference type="EMBL" id="GAA2904223.1"/>
    </source>
</evidence>
<sequence>MSPGTGPLSPGFNGIDLDLMKGFVTALERGRDVIGEQSERIRQLLAAAEVSTVGLRPIKEIGGWVGDELPGLRKRLQTISQDLPVLGGAPGLPGQASAWTDDRLQDPVRWGLLPYDEKTGKSPAGNARKGTELAFAFTRLPSSPLGLPTAAYDRILGKLADGQKDPYLTAGFFRVLGPEGMLAMINRLERYDRKAADEHRKVIGNALATAVGGQPGLLGSAWKAGNLKKASGSELASLLRYGMFPTAWLTEIARGRVGKPVGDGDGTRPRRWKTDLVPLLPALANNPDVARGLFNAMSREDLRDLFTELNRAETPKLAFHRPPGMDFDVSAEFGRMLAAGGGAYEEGPHSPEAAKFAFNTMIIMGDLRDTDGTEDSPGTPMQVAPGARPFMATLAGAYATEITEGANIGDANMTEASTLRPFTSAFGTTAAFTLSPGDTLRFLKTFADSAGNLAPFDQGMGRFSQRLIADASAAARRTGDTDHLDRVFTALGNVRGFELAAVEKVQGNLDMLDEQQKDVVKFIRDASIGLGGTLFSPSLAVGFAWLALSTSLSAEDNFGTEDETRMDRVNKGDRAETLSRQHTYAQLLMANGFAPKVTPAEFQAACPPGVAITDAKGNLKPFSELIKQGNRGLEAFEKWTVANGMGSDDKLSLGRLSNDMADRFESRNKRGRERGLAFDS</sequence>
<organism evidence="1 2">
    <name type="scientific">Streptosporangium fragile</name>
    <dbReference type="NCBI Taxonomy" id="46186"/>
    <lineage>
        <taxon>Bacteria</taxon>
        <taxon>Bacillati</taxon>
        <taxon>Actinomycetota</taxon>
        <taxon>Actinomycetes</taxon>
        <taxon>Streptosporangiales</taxon>
        <taxon>Streptosporangiaceae</taxon>
        <taxon>Streptosporangium</taxon>
    </lineage>
</organism>
<dbReference type="RefSeq" id="WP_344980566.1">
    <property type="nucleotide sequence ID" value="NZ_BAAAVI010000078.1"/>
</dbReference>
<gene>
    <name evidence="1" type="ORF">GCM10010517_70250</name>
</gene>
<dbReference type="Proteomes" id="UP001500831">
    <property type="component" value="Unassembled WGS sequence"/>
</dbReference>
<accession>A0ABN3W921</accession>
<proteinExistence type="predicted"/>
<dbReference type="EMBL" id="BAAAVI010000078">
    <property type="protein sequence ID" value="GAA2904223.1"/>
    <property type="molecule type" value="Genomic_DNA"/>
</dbReference>